<gene>
    <name evidence="2" type="ORF">JTE90_025544</name>
</gene>
<protein>
    <submittedName>
        <fullName evidence="2">Uncharacterized protein</fullName>
    </submittedName>
</protein>
<name>A0AAV6TXM0_9ARAC</name>
<evidence type="ECO:0000313" key="3">
    <source>
        <dbReference type="Proteomes" id="UP000827092"/>
    </source>
</evidence>
<accession>A0AAV6TXM0</accession>
<organism evidence="2 3">
    <name type="scientific">Oedothorax gibbosus</name>
    <dbReference type="NCBI Taxonomy" id="931172"/>
    <lineage>
        <taxon>Eukaryota</taxon>
        <taxon>Metazoa</taxon>
        <taxon>Ecdysozoa</taxon>
        <taxon>Arthropoda</taxon>
        <taxon>Chelicerata</taxon>
        <taxon>Arachnida</taxon>
        <taxon>Araneae</taxon>
        <taxon>Araneomorphae</taxon>
        <taxon>Entelegynae</taxon>
        <taxon>Araneoidea</taxon>
        <taxon>Linyphiidae</taxon>
        <taxon>Erigoninae</taxon>
        <taxon>Oedothorax</taxon>
    </lineage>
</organism>
<reference evidence="2 3" key="1">
    <citation type="journal article" date="2022" name="Nat. Ecol. Evol.">
        <title>A masculinizing supergene underlies an exaggerated male reproductive morph in a spider.</title>
        <authorList>
            <person name="Hendrickx F."/>
            <person name="De Corte Z."/>
            <person name="Sonet G."/>
            <person name="Van Belleghem S.M."/>
            <person name="Kostlbacher S."/>
            <person name="Vangestel C."/>
        </authorList>
    </citation>
    <scope>NUCLEOTIDE SEQUENCE [LARGE SCALE GENOMIC DNA]</scope>
    <source>
        <strain evidence="2">W744_W776</strain>
    </source>
</reference>
<dbReference type="EMBL" id="JAFNEN010000918">
    <property type="protein sequence ID" value="KAG8176086.1"/>
    <property type="molecule type" value="Genomic_DNA"/>
</dbReference>
<keyword evidence="3" id="KW-1185">Reference proteome</keyword>
<evidence type="ECO:0000256" key="1">
    <source>
        <dbReference type="SAM" id="MobiDB-lite"/>
    </source>
</evidence>
<feature type="region of interest" description="Disordered" evidence="1">
    <location>
        <begin position="61"/>
        <end position="86"/>
    </location>
</feature>
<sequence>MLDSVVDKLSFLHAACQAALTLPLHAFNKSADLPICKIPPNQKPDLQLDYLKKKAKNSNCNGIKNKSHIKRKADSDSDPPLKHLKINPDNSITSVVKKSSPMLPESFSEHLSCDFVVKNGSYTLTYSSLKSLDPYSSPDEVKDLQK</sequence>
<dbReference type="Proteomes" id="UP000827092">
    <property type="component" value="Unassembled WGS sequence"/>
</dbReference>
<comment type="caution">
    <text evidence="2">The sequence shown here is derived from an EMBL/GenBank/DDBJ whole genome shotgun (WGS) entry which is preliminary data.</text>
</comment>
<feature type="compositionally biased region" description="Basic and acidic residues" evidence="1">
    <location>
        <begin position="72"/>
        <end position="81"/>
    </location>
</feature>
<dbReference type="AlphaFoldDB" id="A0AAV6TXM0"/>
<evidence type="ECO:0000313" key="2">
    <source>
        <dbReference type="EMBL" id="KAG8176086.1"/>
    </source>
</evidence>
<proteinExistence type="predicted"/>